<reference evidence="1" key="1">
    <citation type="submission" date="2014-09" db="EMBL/GenBank/DDBJ databases">
        <authorList>
            <person name="Magalhaes I.L.F."/>
            <person name="Oliveira U."/>
            <person name="Santos F.R."/>
            <person name="Vidigal T.H.D.A."/>
            <person name="Brescovit A.D."/>
            <person name="Santos A.J."/>
        </authorList>
    </citation>
    <scope>NUCLEOTIDE SEQUENCE</scope>
    <source>
        <tissue evidence="1">Shoot tissue taken approximately 20 cm above the soil surface</tissue>
    </source>
</reference>
<sequence>MSLSSHGLDHIPSTNSFEVNYFRCKFGVVQTEFKNKHKRSKPSNLARLLLLTS</sequence>
<evidence type="ECO:0000313" key="1">
    <source>
        <dbReference type="EMBL" id="JAD27256.1"/>
    </source>
</evidence>
<protein>
    <submittedName>
        <fullName evidence="1">Uncharacterized protein</fullName>
    </submittedName>
</protein>
<name>A0A0A8YL75_ARUDO</name>
<reference evidence="1" key="2">
    <citation type="journal article" date="2015" name="Data Brief">
        <title>Shoot transcriptome of the giant reed, Arundo donax.</title>
        <authorList>
            <person name="Barrero R.A."/>
            <person name="Guerrero F.D."/>
            <person name="Moolhuijzen P."/>
            <person name="Goolsby J.A."/>
            <person name="Tidwell J."/>
            <person name="Bellgard S.E."/>
            <person name="Bellgard M.I."/>
        </authorList>
    </citation>
    <scope>NUCLEOTIDE SEQUENCE</scope>
    <source>
        <tissue evidence="1">Shoot tissue taken approximately 20 cm above the soil surface</tissue>
    </source>
</reference>
<dbReference type="EMBL" id="GBRH01270639">
    <property type="protein sequence ID" value="JAD27256.1"/>
    <property type="molecule type" value="Transcribed_RNA"/>
</dbReference>
<proteinExistence type="predicted"/>
<organism evidence="1">
    <name type="scientific">Arundo donax</name>
    <name type="common">Giant reed</name>
    <name type="synonym">Donax arundinaceus</name>
    <dbReference type="NCBI Taxonomy" id="35708"/>
    <lineage>
        <taxon>Eukaryota</taxon>
        <taxon>Viridiplantae</taxon>
        <taxon>Streptophyta</taxon>
        <taxon>Embryophyta</taxon>
        <taxon>Tracheophyta</taxon>
        <taxon>Spermatophyta</taxon>
        <taxon>Magnoliopsida</taxon>
        <taxon>Liliopsida</taxon>
        <taxon>Poales</taxon>
        <taxon>Poaceae</taxon>
        <taxon>PACMAD clade</taxon>
        <taxon>Arundinoideae</taxon>
        <taxon>Arundineae</taxon>
        <taxon>Arundo</taxon>
    </lineage>
</organism>
<dbReference type="AlphaFoldDB" id="A0A0A8YL75"/>
<accession>A0A0A8YL75</accession>